<evidence type="ECO:0000256" key="26">
    <source>
        <dbReference type="PROSITE-ProRule" id="PRU00175"/>
    </source>
</evidence>
<dbReference type="InterPro" id="IPR020904">
    <property type="entry name" value="Sc_DH/Rdtase_CS"/>
</dbReference>
<keyword evidence="14" id="KW-0833">Ubl conjugation pathway</keyword>
<dbReference type="GO" id="GO:0061630">
    <property type="term" value="F:ubiquitin protein ligase activity"/>
    <property type="evidence" value="ECO:0007669"/>
    <property type="project" value="UniProtKB-EC"/>
</dbReference>
<dbReference type="GO" id="GO:0005759">
    <property type="term" value="C:mitochondrial matrix"/>
    <property type="evidence" value="ECO:0007669"/>
    <property type="project" value="UniProtKB-SubCell"/>
</dbReference>
<keyword evidence="11" id="KW-0479">Metal-binding</keyword>
<keyword evidence="15" id="KW-0276">Fatty acid metabolism</keyword>
<dbReference type="PRINTS" id="PR00080">
    <property type="entry name" value="SDRFAMILY"/>
</dbReference>
<dbReference type="PANTHER" id="PTHR42760">
    <property type="entry name" value="SHORT-CHAIN DEHYDROGENASES/REDUCTASES FAMILY MEMBER"/>
    <property type="match status" value="1"/>
</dbReference>
<dbReference type="InterPro" id="IPR013083">
    <property type="entry name" value="Znf_RING/FYVE/PHD"/>
</dbReference>
<keyword evidence="22" id="KW-0496">Mitochondrion</keyword>
<evidence type="ECO:0000256" key="10">
    <source>
        <dbReference type="ARBA" id="ARBA00022679"/>
    </source>
</evidence>
<organism evidence="31 32">
    <name type="scientific">Zosterops borbonicus</name>
    <dbReference type="NCBI Taxonomy" id="364589"/>
    <lineage>
        <taxon>Eukaryota</taxon>
        <taxon>Metazoa</taxon>
        <taxon>Chordata</taxon>
        <taxon>Craniata</taxon>
        <taxon>Vertebrata</taxon>
        <taxon>Euteleostomi</taxon>
        <taxon>Archelosauria</taxon>
        <taxon>Archosauria</taxon>
        <taxon>Dinosauria</taxon>
        <taxon>Saurischia</taxon>
        <taxon>Theropoda</taxon>
        <taxon>Coelurosauria</taxon>
        <taxon>Aves</taxon>
        <taxon>Neognathae</taxon>
        <taxon>Neoaves</taxon>
        <taxon>Telluraves</taxon>
        <taxon>Australaves</taxon>
        <taxon>Passeriformes</taxon>
        <taxon>Sylvioidea</taxon>
        <taxon>Zosteropidae</taxon>
        <taxon>Zosterops</taxon>
    </lineage>
</organism>
<evidence type="ECO:0000256" key="20">
    <source>
        <dbReference type="ARBA" id="ARBA00023027"/>
    </source>
</evidence>
<dbReference type="GO" id="GO:0008270">
    <property type="term" value="F:zinc ion binding"/>
    <property type="evidence" value="ECO:0007669"/>
    <property type="project" value="UniProtKB-KW"/>
</dbReference>
<dbReference type="InterPro" id="IPR027370">
    <property type="entry name" value="Znf-RING_euk"/>
</dbReference>
<dbReference type="InterPro" id="IPR057326">
    <property type="entry name" value="KR_dom"/>
</dbReference>
<keyword evidence="17" id="KW-0832">Ubl conjugation</keyword>
<feature type="region of interest" description="Disordered" evidence="28">
    <location>
        <begin position="673"/>
        <end position="738"/>
    </location>
</feature>
<dbReference type="GO" id="GO:0048471">
    <property type="term" value="C:perinuclear region of cytoplasm"/>
    <property type="evidence" value="ECO:0007669"/>
    <property type="project" value="UniProtKB-SubCell"/>
</dbReference>
<comment type="similarity">
    <text evidence="6">Belongs to the SH3RF family.</text>
</comment>
<comment type="pathway">
    <text evidence="4">Lipid metabolism; fatty acid biosynthesis.</text>
</comment>
<evidence type="ECO:0000256" key="8">
    <source>
        <dbReference type="ARBA" id="ARBA00022443"/>
    </source>
</evidence>
<dbReference type="EC" id="2.3.2.27" evidence="7"/>
<dbReference type="SMART" id="SM00184">
    <property type="entry name" value="RING"/>
    <property type="match status" value="1"/>
</dbReference>
<feature type="region of interest" description="Disordered" evidence="28">
    <location>
        <begin position="105"/>
        <end position="128"/>
    </location>
</feature>
<feature type="region of interest" description="Disordered" evidence="28">
    <location>
        <begin position="270"/>
        <end position="331"/>
    </location>
</feature>
<keyword evidence="9" id="KW-0444">Lipid biosynthesis</keyword>
<evidence type="ECO:0000256" key="18">
    <source>
        <dbReference type="ARBA" id="ARBA00022857"/>
    </source>
</evidence>
<proteinExistence type="inferred from homology"/>
<evidence type="ECO:0000256" key="27">
    <source>
        <dbReference type="PROSITE-ProRule" id="PRU00192"/>
    </source>
</evidence>
<dbReference type="FunFam" id="3.30.40.10:FF:000077">
    <property type="entry name" value="E3 ubiquitin-protein ligase SH3RF1 isoform X1"/>
    <property type="match status" value="1"/>
</dbReference>
<dbReference type="AlphaFoldDB" id="A0A8K1GPE1"/>
<evidence type="ECO:0000313" key="32">
    <source>
        <dbReference type="Proteomes" id="UP000796761"/>
    </source>
</evidence>
<dbReference type="FunFam" id="3.40.50.720:FF:000285">
    <property type="entry name" value="Carbonyl reductase family member 4"/>
    <property type="match status" value="1"/>
</dbReference>
<dbReference type="SMART" id="SM00822">
    <property type="entry name" value="PKS_KR"/>
    <property type="match status" value="1"/>
</dbReference>
<feature type="domain" description="RING-type" evidence="30">
    <location>
        <begin position="12"/>
        <end position="53"/>
    </location>
</feature>
<comment type="subcellular location">
    <subcellularLocation>
        <location evidence="2">Mitochondrion matrix</location>
    </subcellularLocation>
</comment>
<dbReference type="SUPFAM" id="SSF51735">
    <property type="entry name" value="NAD(P)-binding Rossmann-fold domains"/>
    <property type="match status" value="1"/>
</dbReference>
<dbReference type="FunFam" id="2.30.30.40:FF:000001">
    <property type="entry name" value="Sorbin and SH3 domain-containing protein 1 isoform 2"/>
    <property type="match status" value="1"/>
</dbReference>
<feature type="compositionally biased region" description="Polar residues" evidence="28">
    <location>
        <begin position="303"/>
        <end position="319"/>
    </location>
</feature>
<dbReference type="InterPro" id="IPR001841">
    <property type="entry name" value="Znf_RING"/>
</dbReference>
<dbReference type="FunFam" id="2.30.30.40:FF:000118">
    <property type="entry name" value="Putative E3 ubiquitin-protein ligase SH3RF1"/>
    <property type="match status" value="1"/>
</dbReference>
<dbReference type="PROSITE" id="PS50089">
    <property type="entry name" value="ZF_RING_2"/>
    <property type="match status" value="1"/>
</dbReference>
<dbReference type="InterPro" id="IPR036291">
    <property type="entry name" value="NAD(P)-bd_dom_sf"/>
</dbReference>
<dbReference type="PROSITE" id="PS50002">
    <property type="entry name" value="SH3"/>
    <property type="match status" value="3"/>
</dbReference>
<evidence type="ECO:0000256" key="24">
    <source>
        <dbReference type="ARBA" id="ARBA00041580"/>
    </source>
</evidence>
<evidence type="ECO:0000256" key="17">
    <source>
        <dbReference type="ARBA" id="ARBA00022843"/>
    </source>
</evidence>
<keyword evidence="10" id="KW-0808">Transferase</keyword>
<keyword evidence="21" id="KW-0443">Lipid metabolism</keyword>
<evidence type="ECO:0000256" key="6">
    <source>
        <dbReference type="ARBA" id="ARBA00008649"/>
    </source>
</evidence>
<dbReference type="EMBL" id="SWJQ01000117">
    <property type="protein sequence ID" value="TRZ21683.1"/>
    <property type="molecule type" value="Genomic_DNA"/>
</dbReference>
<feature type="region of interest" description="Disordered" evidence="28">
    <location>
        <begin position="752"/>
        <end position="798"/>
    </location>
</feature>
<dbReference type="SUPFAM" id="SSF50044">
    <property type="entry name" value="SH3-domain"/>
    <property type="match status" value="3"/>
</dbReference>
<comment type="catalytic activity">
    <reaction evidence="1">
        <text>S-ubiquitinyl-[E2 ubiquitin-conjugating enzyme]-L-cysteine + [acceptor protein]-L-lysine = [E2 ubiquitin-conjugating enzyme]-L-cysteine + N(6)-ubiquitinyl-[acceptor protein]-L-lysine.</text>
        <dbReference type="EC" id="2.3.2.27"/>
    </reaction>
</comment>
<dbReference type="Pfam" id="PF14604">
    <property type="entry name" value="SH3_9"/>
    <property type="match status" value="1"/>
</dbReference>
<keyword evidence="32" id="KW-1185">Reference proteome</keyword>
<dbReference type="GO" id="GO:0006633">
    <property type="term" value="P:fatty acid biosynthetic process"/>
    <property type="evidence" value="ECO:0007669"/>
    <property type="project" value="UniProtKB-KW"/>
</dbReference>
<evidence type="ECO:0000256" key="19">
    <source>
        <dbReference type="ARBA" id="ARBA00023002"/>
    </source>
</evidence>
<dbReference type="CDD" id="cd16748">
    <property type="entry name" value="RING-HC_SH3RF1"/>
    <property type="match status" value="1"/>
</dbReference>
<evidence type="ECO:0000256" key="13">
    <source>
        <dbReference type="ARBA" id="ARBA00022771"/>
    </source>
</evidence>
<dbReference type="Pfam" id="PF00018">
    <property type="entry name" value="SH3_1"/>
    <property type="match status" value="2"/>
</dbReference>
<evidence type="ECO:0000256" key="9">
    <source>
        <dbReference type="ARBA" id="ARBA00022516"/>
    </source>
</evidence>
<dbReference type="PROSITE" id="PS00061">
    <property type="entry name" value="ADH_SHORT"/>
    <property type="match status" value="1"/>
</dbReference>
<dbReference type="GO" id="GO:0005794">
    <property type="term" value="C:Golgi apparatus"/>
    <property type="evidence" value="ECO:0007669"/>
    <property type="project" value="UniProtKB-SubCell"/>
</dbReference>
<evidence type="ECO:0000256" key="2">
    <source>
        <dbReference type="ARBA" id="ARBA00004305"/>
    </source>
</evidence>
<dbReference type="Pfam" id="PF13445">
    <property type="entry name" value="zf-RING_UBOX"/>
    <property type="match status" value="1"/>
</dbReference>
<keyword evidence="20" id="KW-0520">NAD</keyword>
<evidence type="ECO:0000256" key="7">
    <source>
        <dbReference type="ARBA" id="ARBA00012483"/>
    </source>
</evidence>
<comment type="pathway">
    <text evidence="3">Protein modification; protein ubiquitination.</text>
</comment>
<dbReference type="SMART" id="SM00326">
    <property type="entry name" value="SH3"/>
    <property type="match status" value="3"/>
</dbReference>
<dbReference type="PRINTS" id="PR00081">
    <property type="entry name" value="GDHRDH"/>
</dbReference>
<dbReference type="PROSITE" id="PS00518">
    <property type="entry name" value="ZF_RING_1"/>
    <property type="match status" value="1"/>
</dbReference>
<feature type="compositionally biased region" description="Low complexity" evidence="28">
    <location>
        <begin position="111"/>
        <end position="125"/>
    </location>
</feature>
<dbReference type="Gene3D" id="3.30.40.10">
    <property type="entry name" value="Zinc/RING finger domain, C3HC4 (zinc finger)"/>
    <property type="match status" value="1"/>
</dbReference>
<dbReference type="CDD" id="cd11930">
    <property type="entry name" value="SH3_SH3RF1_2"/>
    <property type="match status" value="1"/>
</dbReference>
<evidence type="ECO:0000256" key="28">
    <source>
        <dbReference type="SAM" id="MobiDB-lite"/>
    </source>
</evidence>
<evidence type="ECO:0000256" key="23">
    <source>
        <dbReference type="ARBA" id="ARBA00023160"/>
    </source>
</evidence>
<name>A0A8K1GPE1_9PASS</name>
<keyword evidence="19" id="KW-0560">Oxidoreductase</keyword>
<evidence type="ECO:0000256" key="21">
    <source>
        <dbReference type="ARBA" id="ARBA00023098"/>
    </source>
</evidence>
<evidence type="ECO:0000256" key="1">
    <source>
        <dbReference type="ARBA" id="ARBA00000900"/>
    </source>
</evidence>
<evidence type="ECO:0000256" key="15">
    <source>
        <dbReference type="ARBA" id="ARBA00022832"/>
    </source>
</evidence>
<evidence type="ECO:0000313" key="31">
    <source>
        <dbReference type="EMBL" id="TRZ21683.1"/>
    </source>
</evidence>
<accession>A0A8K1GPE1</accession>
<dbReference type="InterPro" id="IPR036028">
    <property type="entry name" value="SH3-like_dom_sf"/>
</dbReference>
<evidence type="ECO:0000256" key="22">
    <source>
        <dbReference type="ARBA" id="ARBA00023128"/>
    </source>
</evidence>
<sequence>MDESALLDLLECPVCLERLDASAKVLPCQHTFCKRCLLGIVSSRSELRCPECRTLVDCGVDELPSNILLVRLLDGIKQRPRKPSAGGGTAGTNALRVPINTGANCGSKDPQSSQVGQQQRVQARSPPVRGVPQLPCAKALYNYEGKEPGDLKFSKGDIIILRRQVDENWYHGEVNGIHGFFPTNFVQIIKPLPQPPPQCKALYDFEVKDKEADKDCLPFAKDDVLTVIRRVDENWAEGMLADKIGIFPISYVEFNTAAKQLIELDKPSVSAVDSGEGTSGAAHNNSTQKHTDTKKNTKKRHSFTSLTMSNKASQSSQNRHSMEISPPVLISSSNPTAAARISELTGLSCSAPSQVHIGTTGLIVTPPPSSPVTTGPSFTFPSEVTYQAALGNMNPPLPPPPLLSAAIIASATSGPQSTSAIQRSASGSTDQAAHLRQQTRPSVYIAIYPYTPRKEDELELRKGEMFLVFERCQDGWFKGTSMHTSKIGVFPGNYVAPVTRTVTSASQTKVPMSTAGQTGRVVTMVSPSTASGTSQKLQGNGVAVNSSTVPTAVVSAAHIQTSPQTKVLMHVTGQMTVNQARNAVRTVASHSQERPTAAVTPIQAQSPTCLIPAAVIIPHHSVASQQLQPQLPNTAAYVTAVNVNRSTIPLACTAASLNSPNIATSSLEADISGKTVSTHPGAPASPESALTAGGNAAVSKTDKDGKKEKKGLLKLLSGASTKRKPRASPPASPTLEAEQAAAELALQGAVGPEIPSASTHSKAGPCPADGEPSGLAQEAPHRKAAPLDSSVPIAPPPRQPCSSLGPVLNDCRPLVCESVIPSSSYILGDKLVDNLEMGKVCAVFGGSRGIGRAVAELLAQKGCRLAVIARNLDVAQSTARHLGAGHLALSCDVSNEQEVQKTFEEMQRNLGPINYLVNAAGINRDGLLLRTKTEDMIAQIHTNLLGTMLTCKAAVKVMIQQQGGAIVNIGSIVGLTGNSGQSVYSATKAGLVGFSRSLAKEVAKKQIRVNVVAPGFIRTEMTAHLEEDQLKKAILLGRFGEPHEVAQAVVFLLESTYVTGSVLVVDGGLQLMT</sequence>
<reference evidence="31" key="1">
    <citation type="submission" date="2019-04" db="EMBL/GenBank/DDBJ databases">
        <title>Genome assembly of Zosterops borbonicus 15179.</title>
        <authorList>
            <person name="Leroy T."/>
            <person name="Anselmetti Y."/>
            <person name="Tilak M.-K."/>
            <person name="Nabholz B."/>
        </authorList>
    </citation>
    <scope>NUCLEOTIDE SEQUENCE</scope>
    <source>
        <strain evidence="31">HGM_15179</strain>
        <tissue evidence="31">Muscle</tissue>
    </source>
</reference>
<evidence type="ECO:0000259" key="30">
    <source>
        <dbReference type="PROSITE" id="PS50089"/>
    </source>
</evidence>
<dbReference type="InterPro" id="IPR035795">
    <property type="entry name" value="SH3RF1_SH3_2"/>
</dbReference>
<dbReference type="Proteomes" id="UP000796761">
    <property type="component" value="Unassembled WGS sequence"/>
</dbReference>
<keyword evidence="23" id="KW-0275">Fatty acid biosynthesis</keyword>
<dbReference type="CDD" id="cd11926">
    <property type="entry name" value="SH3_SH3RF1_3"/>
    <property type="match status" value="1"/>
</dbReference>
<dbReference type="InterPro" id="IPR017907">
    <property type="entry name" value="Znf_RING_CS"/>
</dbReference>
<dbReference type="OrthoDB" id="19092at2759"/>
<keyword evidence="8 27" id="KW-0728">SH3 domain</keyword>
<protein>
    <recommendedName>
        <fullName evidence="7">RING-type E3 ubiquitin transferase</fullName>
        <ecNumber evidence="7">2.3.2.27</ecNumber>
    </recommendedName>
    <alternativeName>
        <fullName evidence="25">3-ketoacyl-[acyl-carrier-protein] reductase beta subunit</fullName>
    </alternativeName>
    <alternativeName>
        <fullName evidence="24">Quinone reductase CBR4</fullName>
    </alternativeName>
</protein>
<dbReference type="Gene3D" id="3.40.50.720">
    <property type="entry name" value="NAD(P)-binding Rossmann-like Domain"/>
    <property type="match status" value="1"/>
</dbReference>
<dbReference type="Gene3D" id="2.30.30.40">
    <property type="entry name" value="SH3 Domains"/>
    <property type="match status" value="3"/>
</dbReference>
<dbReference type="InterPro" id="IPR002347">
    <property type="entry name" value="SDR_fam"/>
</dbReference>
<comment type="similarity">
    <text evidence="5">Belongs to the short-chain dehydrogenases/reductases (SDR) family.</text>
</comment>
<evidence type="ECO:0000256" key="11">
    <source>
        <dbReference type="ARBA" id="ARBA00022723"/>
    </source>
</evidence>
<gene>
    <name evidence="31" type="ORF">HGM15179_005429</name>
</gene>
<dbReference type="InterPro" id="IPR001452">
    <property type="entry name" value="SH3_domain"/>
</dbReference>
<dbReference type="PANTHER" id="PTHR42760:SF133">
    <property type="entry name" value="3-OXOACYL-[ACYL-CARRIER-PROTEIN] REDUCTASE"/>
    <property type="match status" value="1"/>
</dbReference>
<comment type="caution">
    <text evidence="31">The sequence shown here is derived from an EMBL/GenBank/DDBJ whole genome shotgun (WGS) entry which is preliminary data.</text>
</comment>
<evidence type="ECO:0000259" key="29">
    <source>
        <dbReference type="PROSITE" id="PS50002"/>
    </source>
</evidence>
<keyword evidence="16" id="KW-0862">Zinc</keyword>
<feature type="compositionally biased region" description="Basic and acidic residues" evidence="28">
    <location>
        <begin position="700"/>
        <end position="711"/>
    </location>
</feature>
<evidence type="ECO:0000256" key="4">
    <source>
        <dbReference type="ARBA" id="ARBA00005194"/>
    </source>
</evidence>
<dbReference type="GO" id="GO:0030027">
    <property type="term" value="C:lamellipodium"/>
    <property type="evidence" value="ECO:0007669"/>
    <property type="project" value="UniProtKB-SubCell"/>
</dbReference>
<dbReference type="GO" id="GO:0016616">
    <property type="term" value="F:oxidoreductase activity, acting on the CH-OH group of donors, NAD or NADP as acceptor"/>
    <property type="evidence" value="ECO:0007669"/>
    <property type="project" value="TreeGrafter"/>
</dbReference>
<feature type="domain" description="SH3" evidence="29">
    <location>
        <begin position="439"/>
        <end position="500"/>
    </location>
</feature>
<dbReference type="SUPFAM" id="SSF57850">
    <property type="entry name" value="RING/U-box"/>
    <property type="match status" value="1"/>
</dbReference>
<evidence type="ECO:0000256" key="12">
    <source>
        <dbReference type="ARBA" id="ARBA00022737"/>
    </source>
</evidence>
<evidence type="ECO:0000256" key="3">
    <source>
        <dbReference type="ARBA" id="ARBA00004906"/>
    </source>
</evidence>
<keyword evidence="12" id="KW-0677">Repeat</keyword>
<feature type="domain" description="SH3" evidence="29">
    <location>
        <begin position="194"/>
        <end position="257"/>
    </location>
</feature>
<dbReference type="Pfam" id="PF13561">
    <property type="entry name" value="adh_short_C2"/>
    <property type="match status" value="1"/>
</dbReference>
<keyword evidence="13 26" id="KW-0863">Zinc-finger</keyword>
<evidence type="ECO:0000256" key="5">
    <source>
        <dbReference type="ARBA" id="ARBA00006484"/>
    </source>
</evidence>
<dbReference type="GO" id="GO:0048038">
    <property type="term" value="F:quinone binding"/>
    <property type="evidence" value="ECO:0007669"/>
    <property type="project" value="TreeGrafter"/>
</dbReference>
<dbReference type="PRINTS" id="PR00452">
    <property type="entry name" value="SH3DOMAIN"/>
</dbReference>
<feature type="domain" description="SH3" evidence="29">
    <location>
        <begin position="132"/>
        <end position="191"/>
    </location>
</feature>
<dbReference type="FunFam" id="2.30.30.40:FF:000063">
    <property type="entry name" value="Putative E3 ubiquitin-protein ligase SH3RF1"/>
    <property type="match status" value="1"/>
</dbReference>
<evidence type="ECO:0000256" key="14">
    <source>
        <dbReference type="ARBA" id="ARBA00022786"/>
    </source>
</evidence>
<evidence type="ECO:0000256" key="25">
    <source>
        <dbReference type="ARBA" id="ARBA00041707"/>
    </source>
</evidence>
<keyword evidence="18" id="KW-0521">NADP</keyword>
<evidence type="ECO:0000256" key="16">
    <source>
        <dbReference type="ARBA" id="ARBA00022833"/>
    </source>
</evidence>